<dbReference type="CDD" id="cd02440">
    <property type="entry name" value="AdoMet_MTases"/>
    <property type="match status" value="1"/>
</dbReference>
<comment type="caution">
    <text evidence="3">The sequence shown here is derived from an EMBL/GenBank/DDBJ whole genome shotgun (WGS) entry which is preliminary data.</text>
</comment>
<organism evidence="3 4">
    <name type="scientific">Nocardioides turkmenicus</name>
    <dbReference type="NCBI Taxonomy" id="2711220"/>
    <lineage>
        <taxon>Bacteria</taxon>
        <taxon>Bacillati</taxon>
        <taxon>Actinomycetota</taxon>
        <taxon>Actinomycetes</taxon>
        <taxon>Propionibacteriales</taxon>
        <taxon>Nocardioidaceae</taxon>
        <taxon>Nocardioides</taxon>
    </lineage>
</organism>
<dbReference type="SUPFAM" id="SSF53335">
    <property type="entry name" value="S-adenosyl-L-methionine-dependent methyltransferases"/>
    <property type="match status" value="1"/>
</dbReference>
<evidence type="ECO:0000313" key="4">
    <source>
        <dbReference type="Proteomes" id="UP000483261"/>
    </source>
</evidence>
<sequence length="247" mass="27099">MTSSDLWTRETAERYDDPDDWVNSPEVTGPVARFLAEVADGGPALELAIGTGRIGVPLRELGVPVTGIELSQPMVDVLRRKVTEDEIPVVVGDMAAAEAPGVGTYSLVYLVFNTIGNLRTQDEQVAGFANAARHLAPGGRFLIEVGVPGLRRLPPGSPAIPFDVSPGHLGFDTYDLVTQQAISHHYTREPDGRYRYGQHNFRFVWPSELDLMARLAGMSLEARYAGWDRSELTSESTSHVSVWRKPE</sequence>
<keyword evidence="4" id="KW-1185">Reference proteome</keyword>
<evidence type="ECO:0000259" key="2">
    <source>
        <dbReference type="Pfam" id="PF13649"/>
    </source>
</evidence>
<feature type="domain" description="Methyltransferase" evidence="2">
    <location>
        <begin position="45"/>
        <end position="139"/>
    </location>
</feature>
<evidence type="ECO:0000256" key="1">
    <source>
        <dbReference type="SAM" id="MobiDB-lite"/>
    </source>
</evidence>
<dbReference type="InterPro" id="IPR029063">
    <property type="entry name" value="SAM-dependent_MTases_sf"/>
</dbReference>
<name>A0A6M1QZT9_9ACTN</name>
<dbReference type="InterPro" id="IPR041698">
    <property type="entry name" value="Methyltransf_25"/>
</dbReference>
<evidence type="ECO:0000313" key="3">
    <source>
        <dbReference type="EMBL" id="NGN93356.1"/>
    </source>
</evidence>
<dbReference type="Gene3D" id="3.40.50.150">
    <property type="entry name" value="Vaccinia Virus protein VP39"/>
    <property type="match status" value="1"/>
</dbReference>
<dbReference type="AlphaFoldDB" id="A0A6M1QZT9"/>
<dbReference type="GO" id="GO:0032259">
    <property type="term" value="P:methylation"/>
    <property type="evidence" value="ECO:0007669"/>
    <property type="project" value="UniProtKB-KW"/>
</dbReference>
<dbReference type="RefSeq" id="WP_165111091.1">
    <property type="nucleotide sequence ID" value="NZ_JAALAA010000008.1"/>
</dbReference>
<dbReference type="EMBL" id="JAALAA010000008">
    <property type="protein sequence ID" value="NGN93356.1"/>
    <property type="molecule type" value="Genomic_DNA"/>
</dbReference>
<gene>
    <name evidence="3" type="ORF">G5C66_11470</name>
</gene>
<dbReference type="Pfam" id="PF13649">
    <property type="entry name" value="Methyltransf_25"/>
    <property type="match status" value="1"/>
</dbReference>
<dbReference type="GO" id="GO:0008168">
    <property type="term" value="F:methyltransferase activity"/>
    <property type="evidence" value="ECO:0007669"/>
    <property type="project" value="UniProtKB-KW"/>
</dbReference>
<protein>
    <submittedName>
        <fullName evidence="3">Class I SAM-dependent methyltransferase</fullName>
    </submittedName>
</protein>
<dbReference type="Proteomes" id="UP000483261">
    <property type="component" value="Unassembled WGS sequence"/>
</dbReference>
<keyword evidence="3" id="KW-0808">Transferase</keyword>
<proteinExistence type="predicted"/>
<reference evidence="3 4" key="1">
    <citation type="submission" date="2020-02" db="EMBL/GenBank/DDBJ databases">
        <title>Whole-genome analyses of novel actinobacteria.</title>
        <authorList>
            <person name="Sahin N."/>
        </authorList>
    </citation>
    <scope>NUCLEOTIDE SEQUENCE [LARGE SCALE GENOMIC DNA]</scope>
    <source>
        <strain evidence="3 4">KC13</strain>
    </source>
</reference>
<keyword evidence="3" id="KW-0489">Methyltransferase</keyword>
<feature type="region of interest" description="Disordered" evidence="1">
    <location>
        <begin position="1"/>
        <end position="23"/>
    </location>
</feature>
<accession>A0A6M1QZT9</accession>